<feature type="transmembrane region" description="Helical" evidence="1">
    <location>
        <begin position="21"/>
        <end position="41"/>
    </location>
</feature>
<reference evidence="4" key="1">
    <citation type="submission" date="2016-11" db="EMBL/GenBank/DDBJ databases">
        <authorList>
            <person name="Varghese N."/>
            <person name="Submissions S."/>
        </authorList>
    </citation>
    <scope>NUCLEOTIDE SEQUENCE [LARGE SCALE GENOMIC DNA]</scope>
    <source>
        <strain evidence="4">DSM 26898</strain>
    </source>
</reference>
<name>A0A1M4ZKA2_9FLAO</name>
<evidence type="ECO:0000313" key="4">
    <source>
        <dbReference type="Proteomes" id="UP000184236"/>
    </source>
</evidence>
<dbReference type="OrthoDB" id="1249483at2"/>
<keyword evidence="4" id="KW-1185">Reference proteome</keyword>
<dbReference type="Proteomes" id="UP000184236">
    <property type="component" value="Unassembled WGS sequence"/>
</dbReference>
<dbReference type="InterPro" id="IPR025588">
    <property type="entry name" value="YcxB-like_C"/>
</dbReference>
<dbReference type="Pfam" id="PF14317">
    <property type="entry name" value="YcxB"/>
    <property type="match status" value="1"/>
</dbReference>
<feature type="domain" description="YcxB-like C-terminal" evidence="2">
    <location>
        <begin position="90"/>
        <end position="150"/>
    </location>
</feature>
<evidence type="ECO:0000313" key="3">
    <source>
        <dbReference type="EMBL" id="SHF17996.1"/>
    </source>
</evidence>
<dbReference type="STRING" id="1302685.SAMN05444408_11069"/>
<evidence type="ECO:0000256" key="1">
    <source>
        <dbReference type="SAM" id="Phobius"/>
    </source>
</evidence>
<keyword evidence="1" id="KW-0472">Membrane</keyword>
<proteinExistence type="predicted"/>
<accession>A0A1M4ZKA2</accession>
<dbReference type="AlphaFoldDB" id="A0A1M4ZKA2"/>
<keyword evidence="1" id="KW-0812">Transmembrane</keyword>
<dbReference type="EMBL" id="FQVO01000010">
    <property type="protein sequence ID" value="SHF17996.1"/>
    <property type="molecule type" value="Genomic_DNA"/>
</dbReference>
<gene>
    <name evidence="3" type="ORF">SAMN05444408_11069</name>
</gene>
<feature type="transmembrane region" description="Helical" evidence="1">
    <location>
        <begin position="53"/>
        <end position="72"/>
    </location>
</feature>
<protein>
    <submittedName>
        <fullName evidence="3">YcxB-like protein</fullName>
    </submittedName>
</protein>
<organism evidence="3 4">
    <name type="scientific">Chryseobacterium takakiae</name>
    <dbReference type="NCBI Taxonomy" id="1302685"/>
    <lineage>
        <taxon>Bacteria</taxon>
        <taxon>Pseudomonadati</taxon>
        <taxon>Bacteroidota</taxon>
        <taxon>Flavobacteriia</taxon>
        <taxon>Flavobacteriales</taxon>
        <taxon>Weeksellaceae</taxon>
        <taxon>Chryseobacterium group</taxon>
        <taxon>Chryseobacterium</taxon>
    </lineage>
</organism>
<evidence type="ECO:0000259" key="2">
    <source>
        <dbReference type="Pfam" id="PF14317"/>
    </source>
</evidence>
<sequence length="162" mass="19400">MTVKTLITFKDFLMFNLKNSLIRIIVFPIIALIFFGINYYNADNDNREFMESASIWLLVFFVFIIIRTYFSVKNIFNSNKKIQEIISYTFTDDKIRTEGETFDGDFTWNSVYKVKENKEWFLIYQSARTMNMVPKKFFTKDQISGLRDLIRKNKVKAKLRND</sequence>
<keyword evidence="1" id="KW-1133">Transmembrane helix</keyword>